<evidence type="ECO:0000256" key="9">
    <source>
        <dbReference type="ARBA" id="ARBA00022692"/>
    </source>
</evidence>
<evidence type="ECO:0000256" key="12">
    <source>
        <dbReference type="SAM" id="Phobius"/>
    </source>
</evidence>
<feature type="transmembrane region" description="Helical" evidence="12">
    <location>
        <begin position="32"/>
        <end position="54"/>
    </location>
</feature>
<evidence type="ECO:0000256" key="2">
    <source>
        <dbReference type="ARBA" id="ARBA00005001"/>
    </source>
</evidence>
<keyword evidence="15" id="KW-1185">Reference proteome</keyword>
<keyword evidence="6" id="KW-0997">Cell inner membrane</keyword>
<keyword evidence="9 12" id="KW-0812">Transmembrane</keyword>
<protein>
    <recommendedName>
        <fullName evidence="4">Glucans biosynthesis glucosyltransferase H</fullName>
    </recommendedName>
</protein>
<dbReference type="CDD" id="cd04191">
    <property type="entry name" value="Glucan_BSP_MdoH"/>
    <property type="match status" value="1"/>
</dbReference>
<dbReference type="EMBL" id="JARXHW010000004">
    <property type="protein sequence ID" value="MDQ8206450.1"/>
    <property type="molecule type" value="Genomic_DNA"/>
</dbReference>
<feature type="transmembrane region" description="Helical" evidence="12">
    <location>
        <begin position="434"/>
        <end position="456"/>
    </location>
</feature>
<keyword evidence="10 12" id="KW-1133">Transmembrane helix</keyword>
<evidence type="ECO:0000256" key="10">
    <source>
        <dbReference type="ARBA" id="ARBA00022989"/>
    </source>
</evidence>
<comment type="subcellular location">
    <subcellularLocation>
        <location evidence="1">Cell inner membrane</location>
        <topology evidence="1">Multi-pass membrane protein</topology>
    </subcellularLocation>
</comment>
<name>A0ABU1ATK1_9BACT</name>
<dbReference type="InterPro" id="IPR050321">
    <property type="entry name" value="Glycosyltr_2/OpgH_subfam"/>
</dbReference>
<keyword evidence="8 14" id="KW-0808">Transferase</keyword>
<dbReference type="PANTHER" id="PTHR43867:SF5">
    <property type="entry name" value="GLUCANS BIOSYNTHESIS GLUCOSYLTRANSFERASE H"/>
    <property type="match status" value="1"/>
</dbReference>
<keyword evidence="7 14" id="KW-0328">Glycosyltransferase</keyword>
<dbReference type="NCBIfam" id="NF003958">
    <property type="entry name" value="PRK05454.2-1"/>
    <property type="match status" value="1"/>
</dbReference>
<feature type="transmembrane region" description="Helical" evidence="12">
    <location>
        <begin position="477"/>
        <end position="498"/>
    </location>
</feature>
<evidence type="ECO:0000313" key="14">
    <source>
        <dbReference type="EMBL" id="MDQ8206450.1"/>
    </source>
</evidence>
<dbReference type="NCBIfam" id="NF003962">
    <property type="entry name" value="PRK05454.2-5"/>
    <property type="match status" value="1"/>
</dbReference>
<keyword evidence="5" id="KW-1003">Cell membrane</keyword>
<dbReference type="RefSeq" id="WP_308948624.1">
    <property type="nucleotide sequence ID" value="NZ_JARXHW010000004.1"/>
</dbReference>
<evidence type="ECO:0000259" key="13">
    <source>
        <dbReference type="Pfam" id="PF13632"/>
    </source>
</evidence>
<comment type="pathway">
    <text evidence="2">Glycan metabolism; osmoregulated periplasmic glucan (OPG) biosynthesis.</text>
</comment>
<keyword evidence="11 12" id="KW-0472">Membrane</keyword>
<feature type="transmembrane region" description="Helical" evidence="12">
    <location>
        <begin position="391"/>
        <end position="414"/>
    </location>
</feature>
<dbReference type="Proteomes" id="UP001225316">
    <property type="component" value="Unassembled WGS sequence"/>
</dbReference>
<dbReference type="InterPro" id="IPR001173">
    <property type="entry name" value="Glyco_trans_2-like"/>
</dbReference>
<dbReference type="GO" id="GO:0016757">
    <property type="term" value="F:glycosyltransferase activity"/>
    <property type="evidence" value="ECO:0007669"/>
    <property type="project" value="UniProtKB-KW"/>
</dbReference>
<sequence length="727" mass="82874">MDREHHSLHRLYFCKMNTPTASTSPSSPVSRYLFFITFAGIVLTSLLLFGDWLYRTGLSPAKWTLLAIYLILTSGLAFGFCQSLFGFLVTLRGKDRLNIMNRLPERPIGKPIIHSNVALLFPIYNEDPTRFFSGIEAMYEALEEAGVIQHFTFFILSDSTNPNRWIEEERQWLQLTRKRDAKTKIIYRHRISNINQKSGNVSDFCRRWGSHFEHMVCFDADSLMSADCLIKLVRMMEANPKIGILQTAPRLTGAKTLFARFQQFANRIHGEISSAGLNFWQQGNGNYWGHNAIIRVRPFIEKCALPELPGSSALGGRVLSHDFVEAALMRKAGYEVWLAYDMEESYEELPQTLLDFAQRDRRWCQGNLQHAWIALFAKIPFLNRIHMLNGIYAYLAAPLWLLFIGLSTLIAYSWESSGLSLLIRPALFSLSPESISLHGIAILTLTFSLIFLPKLFTLIRLMLDSKFRQQFGGGMRACSGILGEITFFTLLAPSLMLFHSAFVLGTLTGKRVTWNAQNRGLSHTTWSAAFAAQHGQTFVGLSWTILAIAIDPLLFYWMCPVLIGWLLSIPLSVTSSHDDFARWLKAHKLLVTPDEIEAPEIFNKLASAEKAQPKMPQAIKTLREDFALLQTILDPYILSLHLHFLPRRHKQPTQTAEKLQKLADRLMQEGAQALSSNEKNRILNDSLTLSRLHKEIWTAPETSLPPWWRLAMSRYNRRSSFVAELSQ</sequence>
<dbReference type="InterPro" id="IPR029044">
    <property type="entry name" value="Nucleotide-diphossugar_trans"/>
</dbReference>
<evidence type="ECO:0000256" key="5">
    <source>
        <dbReference type="ARBA" id="ARBA00022475"/>
    </source>
</evidence>
<evidence type="ECO:0000256" key="6">
    <source>
        <dbReference type="ARBA" id="ARBA00022519"/>
    </source>
</evidence>
<proteinExistence type="inferred from homology"/>
<comment type="similarity">
    <text evidence="3">Belongs to the glycosyltransferase 2 family. OpgH subfamily.</text>
</comment>
<dbReference type="Pfam" id="PF13632">
    <property type="entry name" value="Glyco_trans_2_3"/>
    <property type="match status" value="1"/>
</dbReference>
<evidence type="ECO:0000256" key="11">
    <source>
        <dbReference type="ARBA" id="ARBA00023136"/>
    </source>
</evidence>
<evidence type="ECO:0000256" key="1">
    <source>
        <dbReference type="ARBA" id="ARBA00004429"/>
    </source>
</evidence>
<reference evidence="14 15" key="1">
    <citation type="submission" date="2023-04" db="EMBL/GenBank/DDBJ databases">
        <title>A novel bacteria isolated from coastal sediment.</title>
        <authorList>
            <person name="Liu X.-J."/>
            <person name="Du Z.-J."/>
        </authorList>
    </citation>
    <scope>NUCLEOTIDE SEQUENCE [LARGE SCALE GENOMIC DNA]</scope>
    <source>
        <strain evidence="14 15">SDUM461003</strain>
    </source>
</reference>
<dbReference type="SUPFAM" id="SSF53448">
    <property type="entry name" value="Nucleotide-diphospho-sugar transferases"/>
    <property type="match status" value="1"/>
</dbReference>
<evidence type="ECO:0000256" key="3">
    <source>
        <dbReference type="ARBA" id="ARBA00009337"/>
    </source>
</evidence>
<accession>A0ABU1ATK1</accession>
<feature type="transmembrane region" description="Helical" evidence="12">
    <location>
        <begin position="66"/>
        <end position="91"/>
    </location>
</feature>
<dbReference type="PANTHER" id="PTHR43867">
    <property type="entry name" value="CELLULOSE SYNTHASE CATALYTIC SUBUNIT A [UDP-FORMING]"/>
    <property type="match status" value="1"/>
</dbReference>
<evidence type="ECO:0000256" key="8">
    <source>
        <dbReference type="ARBA" id="ARBA00022679"/>
    </source>
</evidence>
<organism evidence="14 15">
    <name type="scientific">Thalassobacterium maritimum</name>
    <dbReference type="NCBI Taxonomy" id="3041265"/>
    <lineage>
        <taxon>Bacteria</taxon>
        <taxon>Pseudomonadati</taxon>
        <taxon>Verrucomicrobiota</taxon>
        <taxon>Opitutia</taxon>
        <taxon>Puniceicoccales</taxon>
        <taxon>Coraliomargaritaceae</taxon>
        <taxon>Thalassobacterium</taxon>
    </lineage>
</organism>
<evidence type="ECO:0000256" key="4">
    <source>
        <dbReference type="ARBA" id="ARBA00020585"/>
    </source>
</evidence>
<comment type="caution">
    <text evidence="14">The sequence shown here is derived from an EMBL/GenBank/DDBJ whole genome shotgun (WGS) entry which is preliminary data.</text>
</comment>
<evidence type="ECO:0000313" key="15">
    <source>
        <dbReference type="Proteomes" id="UP001225316"/>
    </source>
</evidence>
<gene>
    <name evidence="14" type="primary">mdoH</name>
    <name evidence="14" type="ORF">QEH52_02940</name>
</gene>
<evidence type="ECO:0000256" key="7">
    <source>
        <dbReference type="ARBA" id="ARBA00022676"/>
    </source>
</evidence>
<feature type="transmembrane region" description="Helical" evidence="12">
    <location>
        <begin position="543"/>
        <end position="567"/>
    </location>
</feature>
<feature type="domain" description="Glycosyltransferase 2-like" evidence="13">
    <location>
        <begin position="216"/>
        <end position="414"/>
    </location>
</feature>
<dbReference type="Gene3D" id="3.90.550.10">
    <property type="entry name" value="Spore Coat Polysaccharide Biosynthesis Protein SpsA, Chain A"/>
    <property type="match status" value="1"/>
</dbReference>